<dbReference type="AlphaFoldDB" id="A0A8J3MU54"/>
<reference evidence="2" key="1">
    <citation type="submission" date="2020-10" db="EMBL/GenBank/DDBJ databases">
        <title>Taxonomic study of unclassified bacteria belonging to the class Ktedonobacteria.</title>
        <authorList>
            <person name="Yabe S."/>
            <person name="Wang C.M."/>
            <person name="Zheng Y."/>
            <person name="Sakai Y."/>
            <person name="Cavaletti L."/>
            <person name="Monciardini P."/>
            <person name="Donadio S."/>
        </authorList>
    </citation>
    <scope>NUCLEOTIDE SEQUENCE</scope>
    <source>
        <strain evidence="2">SOSP1-1</strain>
    </source>
</reference>
<protein>
    <submittedName>
        <fullName evidence="2">Uncharacterized protein</fullName>
    </submittedName>
</protein>
<dbReference type="SUPFAM" id="SSF103190">
    <property type="entry name" value="Sensory domain-like"/>
    <property type="match status" value="1"/>
</dbReference>
<evidence type="ECO:0000313" key="3">
    <source>
        <dbReference type="Proteomes" id="UP000612362"/>
    </source>
</evidence>
<dbReference type="InterPro" id="IPR029151">
    <property type="entry name" value="Sensor-like_sf"/>
</dbReference>
<keyword evidence="1" id="KW-0812">Transmembrane</keyword>
<comment type="caution">
    <text evidence="2">The sequence shown here is derived from an EMBL/GenBank/DDBJ whole genome shotgun (WGS) entry which is preliminary data.</text>
</comment>
<gene>
    <name evidence="2" type="ORF">KSX_47490</name>
</gene>
<feature type="transmembrane region" description="Helical" evidence="1">
    <location>
        <begin position="160"/>
        <end position="179"/>
    </location>
</feature>
<proteinExistence type="predicted"/>
<dbReference type="Proteomes" id="UP000612362">
    <property type="component" value="Unassembled WGS sequence"/>
</dbReference>
<keyword evidence="1" id="KW-0472">Membrane</keyword>
<dbReference type="EMBL" id="BNJF01000002">
    <property type="protein sequence ID" value="GHO46586.1"/>
    <property type="molecule type" value="Genomic_DNA"/>
</dbReference>
<dbReference type="RefSeq" id="WP_220195955.1">
    <property type="nucleotide sequence ID" value="NZ_BNJF01000002.1"/>
</dbReference>
<evidence type="ECO:0000256" key="1">
    <source>
        <dbReference type="SAM" id="Phobius"/>
    </source>
</evidence>
<keyword evidence="3" id="KW-1185">Reference proteome</keyword>
<accession>A0A8J3MU54</accession>
<name>A0A8J3MU54_9CHLR</name>
<sequence length="196" mass="21337">MLKTVLKHWLLAALIVTALSGLIYVVAQQGLRQGANDPQIQLAEDTANRLAQGQTAQQVIPTEKVDIAHSLATYLIVYDRDGKAVASSAQLNGKIPTVPSGIIANAHLNGEDRITWQPQPGVRSAIVVVPIQGGNQGFVLAGRSLREVEMRTENLFQLTLLSWGGTLLITLIACVLLFWRRPLRITHHSNKQQVAA</sequence>
<organism evidence="2 3">
    <name type="scientific">Ktedonospora formicarum</name>
    <dbReference type="NCBI Taxonomy" id="2778364"/>
    <lineage>
        <taxon>Bacteria</taxon>
        <taxon>Bacillati</taxon>
        <taxon>Chloroflexota</taxon>
        <taxon>Ktedonobacteria</taxon>
        <taxon>Ktedonobacterales</taxon>
        <taxon>Ktedonobacteraceae</taxon>
        <taxon>Ktedonospora</taxon>
    </lineage>
</organism>
<evidence type="ECO:0000313" key="2">
    <source>
        <dbReference type="EMBL" id="GHO46586.1"/>
    </source>
</evidence>
<keyword evidence="1" id="KW-1133">Transmembrane helix</keyword>